<proteinExistence type="predicted"/>
<feature type="transmembrane region" description="Helical" evidence="2">
    <location>
        <begin position="264"/>
        <end position="281"/>
    </location>
</feature>
<name>A0A8H4RVW6_9HELO</name>
<dbReference type="EMBL" id="JAAMPI010000086">
    <property type="protein sequence ID" value="KAF4636040.1"/>
    <property type="molecule type" value="Genomic_DNA"/>
</dbReference>
<evidence type="ECO:0000313" key="5">
    <source>
        <dbReference type="Proteomes" id="UP000566819"/>
    </source>
</evidence>
<accession>A0A8H4RVW6</accession>
<dbReference type="OrthoDB" id="3546297at2759"/>
<keyword evidence="2" id="KW-1133">Transmembrane helix</keyword>
<comment type="caution">
    <text evidence="4">The sequence shown here is derived from an EMBL/GenBank/DDBJ whole genome shotgun (WGS) entry which is preliminary data.</text>
</comment>
<feature type="transmembrane region" description="Helical" evidence="2">
    <location>
        <begin position="238"/>
        <end position="257"/>
    </location>
</feature>
<dbReference type="AlphaFoldDB" id="A0A8H4RVW6"/>
<keyword evidence="2" id="KW-0812">Transmembrane</keyword>
<protein>
    <recommendedName>
        <fullName evidence="3">DUF6594 domain-containing protein</fullName>
    </recommendedName>
</protein>
<dbReference type="Proteomes" id="UP000566819">
    <property type="component" value="Unassembled WGS sequence"/>
</dbReference>
<evidence type="ECO:0000259" key="3">
    <source>
        <dbReference type="Pfam" id="PF20237"/>
    </source>
</evidence>
<evidence type="ECO:0000256" key="1">
    <source>
        <dbReference type="SAM" id="MobiDB-lite"/>
    </source>
</evidence>
<keyword evidence="5" id="KW-1185">Reference proteome</keyword>
<evidence type="ECO:0000256" key="2">
    <source>
        <dbReference type="SAM" id="Phobius"/>
    </source>
</evidence>
<keyword evidence="2" id="KW-0472">Membrane</keyword>
<sequence length="284" mass="32066">MFQSFVKPPQIQRQDTTKRAEIRRERDKDLDGLASLTYHERLTEFARNSTRHWVKDSNTVIDFRPLYAITIHHLQRQLSQEIYLLNENEMTDSQLENIRKLLKQYTSALRDFEFIHSNRWSTNFVKDIAASRIDNGPGSRLQAALISEFNLALPNPQYTLYSDDDLLGSFDPSLMVHSVTPGKTTRATQRQQSEMVEERKTALRTSWQRFAFAMLGGLALVIPVLVIVVGTANVPLRALIVVSVSIFLFALAVALLSNTLPENLLAATAAYAAVLVVFISNNGS</sequence>
<feature type="region of interest" description="Disordered" evidence="1">
    <location>
        <begin position="1"/>
        <end position="20"/>
    </location>
</feature>
<evidence type="ECO:0000313" key="4">
    <source>
        <dbReference type="EMBL" id="KAF4636040.1"/>
    </source>
</evidence>
<dbReference type="Pfam" id="PF20237">
    <property type="entry name" value="DUF6594"/>
    <property type="match status" value="1"/>
</dbReference>
<feature type="domain" description="DUF6594" evidence="3">
    <location>
        <begin position="87"/>
        <end position="276"/>
    </location>
</feature>
<organism evidence="4 5">
    <name type="scientific">Cudoniella acicularis</name>
    <dbReference type="NCBI Taxonomy" id="354080"/>
    <lineage>
        <taxon>Eukaryota</taxon>
        <taxon>Fungi</taxon>
        <taxon>Dikarya</taxon>
        <taxon>Ascomycota</taxon>
        <taxon>Pezizomycotina</taxon>
        <taxon>Leotiomycetes</taxon>
        <taxon>Helotiales</taxon>
        <taxon>Tricladiaceae</taxon>
        <taxon>Cudoniella</taxon>
    </lineage>
</organism>
<feature type="transmembrane region" description="Helical" evidence="2">
    <location>
        <begin position="210"/>
        <end position="232"/>
    </location>
</feature>
<reference evidence="4 5" key="1">
    <citation type="submission" date="2020-03" db="EMBL/GenBank/DDBJ databases">
        <title>Draft Genome Sequence of Cudoniella acicularis.</title>
        <authorList>
            <person name="Buettner E."/>
            <person name="Kellner H."/>
        </authorList>
    </citation>
    <scope>NUCLEOTIDE SEQUENCE [LARGE SCALE GENOMIC DNA]</scope>
    <source>
        <strain evidence="4 5">DSM 108380</strain>
    </source>
</reference>
<gene>
    <name evidence="4" type="ORF">G7Y89_g2051</name>
</gene>
<dbReference type="InterPro" id="IPR046529">
    <property type="entry name" value="DUF6594"/>
</dbReference>